<dbReference type="Gene3D" id="3.40.50.2000">
    <property type="entry name" value="Glycogen Phosphorylase B"/>
    <property type="match status" value="2"/>
</dbReference>
<dbReference type="SUPFAM" id="SSF53756">
    <property type="entry name" value="UDP-Glycosyltransferase/glycogen phosphorylase"/>
    <property type="match status" value="1"/>
</dbReference>
<dbReference type="AlphaFoldDB" id="A0A840MI51"/>
<gene>
    <name evidence="4" type="ORF">HNQ59_002181</name>
</gene>
<dbReference type="RefSeq" id="WP_184038849.1">
    <property type="nucleotide sequence ID" value="NZ_JACHHY010000012.1"/>
</dbReference>
<evidence type="ECO:0000259" key="3">
    <source>
        <dbReference type="Pfam" id="PF13439"/>
    </source>
</evidence>
<name>A0A840MI51_9PROT</name>
<evidence type="ECO:0000313" key="4">
    <source>
        <dbReference type="EMBL" id="MBB5018884.1"/>
    </source>
</evidence>
<dbReference type="InterPro" id="IPR017522">
    <property type="entry name" value="Sugar_tfrase_PEP-CTERM_Stp2"/>
</dbReference>
<dbReference type="EMBL" id="JACHHY010000012">
    <property type="protein sequence ID" value="MBB5018884.1"/>
    <property type="molecule type" value="Genomic_DNA"/>
</dbReference>
<dbReference type="GO" id="GO:0016757">
    <property type="term" value="F:glycosyltransferase activity"/>
    <property type="evidence" value="ECO:0007669"/>
    <property type="project" value="UniProtKB-KW"/>
</dbReference>
<organism evidence="4 5">
    <name type="scientific">Chitinivorax tropicus</name>
    <dbReference type="NCBI Taxonomy" id="714531"/>
    <lineage>
        <taxon>Bacteria</taxon>
        <taxon>Pseudomonadati</taxon>
        <taxon>Pseudomonadota</taxon>
        <taxon>Betaproteobacteria</taxon>
        <taxon>Chitinivorax</taxon>
    </lineage>
</organism>
<dbReference type="Pfam" id="PF13439">
    <property type="entry name" value="Glyco_transf_4"/>
    <property type="match status" value="1"/>
</dbReference>
<comment type="caution">
    <text evidence="4">The sequence shown here is derived from an EMBL/GenBank/DDBJ whole genome shotgun (WGS) entry which is preliminary data.</text>
</comment>
<protein>
    <submittedName>
        <fullName evidence="4">Sugar transferase (PEP-CTERM/EpsH1 system associated)</fullName>
    </submittedName>
</protein>
<accession>A0A840MI51</accession>
<evidence type="ECO:0000256" key="1">
    <source>
        <dbReference type="ARBA" id="ARBA00022676"/>
    </source>
</evidence>
<sequence length="389" mass="42873">MPDKQGGAATPPLVAHLIYSLDFGGLENGLVNLINHMPGDVCRHVIICLTTYSDFAKRIQRPDVPIHALNKPPGKAIGSYLKLWRLLRQLKPDLLHTRNLAALEGQFWAVLAGIPHRIHSEHGRDADDIDGTNLKYQRLRRLFRPFVQHQIALSRDLQRYLADRVFVPPHALSQIYNGVDDTRFVPSPEGRADVVDSPFNGRDDLLVIGTVGRLQPVKDQVNLADAFGRLIASNPQYRSFVRLAIIGDGGTRDKVLSKLEGSGVADLTWLPGARHDVSDLMRAFDVFALPSLAEGISNTILEAMSCGLPVVATDVGGNAELIEHGHTGLLVPKADPAALAEALNRYVVDASLRRAHGLAGRLRIEREFSLTRMVEKYSDIYRRALQGAL</sequence>
<dbReference type="PANTHER" id="PTHR12526:SF510">
    <property type="entry name" value="D-INOSITOL 3-PHOSPHATE GLYCOSYLTRANSFERASE"/>
    <property type="match status" value="1"/>
</dbReference>
<evidence type="ECO:0000313" key="5">
    <source>
        <dbReference type="Proteomes" id="UP000575898"/>
    </source>
</evidence>
<feature type="domain" description="Glycosyltransferase subfamily 4-like N-terminal" evidence="3">
    <location>
        <begin position="23"/>
        <end position="183"/>
    </location>
</feature>
<keyword evidence="1" id="KW-0328">Glycosyltransferase</keyword>
<dbReference type="Pfam" id="PF13692">
    <property type="entry name" value="Glyco_trans_1_4"/>
    <property type="match status" value="1"/>
</dbReference>
<reference evidence="4 5" key="1">
    <citation type="submission" date="2020-08" db="EMBL/GenBank/DDBJ databases">
        <title>Genomic Encyclopedia of Type Strains, Phase IV (KMG-IV): sequencing the most valuable type-strain genomes for metagenomic binning, comparative biology and taxonomic classification.</title>
        <authorList>
            <person name="Goeker M."/>
        </authorList>
    </citation>
    <scope>NUCLEOTIDE SEQUENCE [LARGE SCALE GENOMIC DNA]</scope>
    <source>
        <strain evidence="4 5">DSM 27165</strain>
    </source>
</reference>
<evidence type="ECO:0000256" key="2">
    <source>
        <dbReference type="ARBA" id="ARBA00022679"/>
    </source>
</evidence>
<keyword evidence="5" id="KW-1185">Reference proteome</keyword>
<dbReference type="PANTHER" id="PTHR12526">
    <property type="entry name" value="GLYCOSYLTRANSFERASE"/>
    <property type="match status" value="1"/>
</dbReference>
<proteinExistence type="predicted"/>
<dbReference type="InterPro" id="IPR028098">
    <property type="entry name" value="Glyco_trans_4-like_N"/>
</dbReference>
<dbReference type="Proteomes" id="UP000575898">
    <property type="component" value="Unassembled WGS sequence"/>
</dbReference>
<keyword evidence="2 4" id="KW-0808">Transferase</keyword>
<dbReference type="NCBIfam" id="TIGR03088">
    <property type="entry name" value="stp2"/>
    <property type="match status" value="1"/>
</dbReference>